<accession>A0ABP6PDT1</accession>
<sequence>MTHEDTGPQEPRRRAARLFGEAAEPGAPKPERAAVDAPRTLRLAALVVALEAALIAVGALALLWLTVTSTPDSLPRAIAEVVAIGAGAAVLGLAARGLSRVASWARGPVIVLQLILAALGYTTAFDAERPLIGLPVLGLVAAVLYLLATPESRLAYVEQDTER</sequence>
<proteinExistence type="predicted"/>
<name>A0ABP6PDT1_9ACTN</name>
<feature type="transmembrane region" description="Helical" evidence="2">
    <location>
        <begin position="107"/>
        <end position="125"/>
    </location>
</feature>
<dbReference type="RefSeq" id="WP_344689986.1">
    <property type="nucleotide sequence ID" value="NZ_BAAAVV010000007.1"/>
</dbReference>
<protein>
    <recommendedName>
        <fullName evidence="5">Integral membrane protein</fullName>
    </recommendedName>
</protein>
<evidence type="ECO:0000313" key="4">
    <source>
        <dbReference type="Proteomes" id="UP001499924"/>
    </source>
</evidence>
<keyword evidence="2" id="KW-0472">Membrane</keyword>
<feature type="transmembrane region" description="Helical" evidence="2">
    <location>
        <begin position="77"/>
        <end position="95"/>
    </location>
</feature>
<dbReference type="Proteomes" id="UP001499924">
    <property type="component" value="Unassembled WGS sequence"/>
</dbReference>
<evidence type="ECO:0008006" key="5">
    <source>
        <dbReference type="Google" id="ProtNLM"/>
    </source>
</evidence>
<gene>
    <name evidence="3" type="ORF">GCM10010531_32230</name>
</gene>
<reference evidence="4" key="1">
    <citation type="journal article" date="2019" name="Int. J. Syst. Evol. Microbiol.">
        <title>The Global Catalogue of Microorganisms (GCM) 10K type strain sequencing project: providing services to taxonomists for standard genome sequencing and annotation.</title>
        <authorList>
            <consortium name="The Broad Institute Genomics Platform"/>
            <consortium name="The Broad Institute Genome Sequencing Center for Infectious Disease"/>
            <person name="Wu L."/>
            <person name="Ma J."/>
        </authorList>
    </citation>
    <scope>NUCLEOTIDE SEQUENCE [LARGE SCALE GENOMIC DNA]</scope>
    <source>
        <strain evidence="4">JCM 15614</strain>
    </source>
</reference>
<keyword evidence="4" id="KW-1185">Reference proteome</keyword>
<dbReference type="EMBL" id="BAAAVV010000007">
    <property type="protein sequence ID" value="GAA3176116.1"/>
    <property type="molecule type" value="Genomic_DNA"/>
</dbReference>
<feature type="transmembrane region" description="Helical" evidence="2">
    <location>
        <begin position="131"/>
        <end position="148"/>
    </location>
</feature>
<organism evidence="3 4">
    <name type="scientific">Blastococcus jejuensis</name>
    <dbReference type="NCBI Taxonomy" id="351224"/>
    <lineage>
        <taxon>Bacteria</taxon>
        <taxon>Bacillati</taxon>
        <taxon>Actinomycetota</taxon>
        <taxon>Actinomycetes</taxon>
        <taxon>Geodermatophilales</taxon>
        <taxon>Geodermatophilaceae</taxon>
        <taxon>Blastococcus</taxon>
    </lineage>
</organism>
<evidence type="ECO:0000256" key="1">
    <source>
        <dbReference type="SAM" id="MobiDB-lite"/>
    </source>
</evidence>
<evidence type="ECO:0000313" key="3">
    <source>
        <dbReference type="EMBL" id="GAA3176116.1"/>
    </source>
</evidence>
<feature type="region of interest" description="Disordered" evidence="1">
    <location>
        <begin position="1"/>
        <end position="33"/>
    </location>
</feature>
<comment type="caution">
    <text evidence="3">The sequence shown here is derived from an EMBL/GenBank/DDBJ whole genome shotgun (WGS) entry which is preliminary data.</text>
</comment>
<feature type="transmembrane region" description="Helical" evidence="2">
    <location>
        <begin position="43"/>
        <end position="65"/>
    </location>
</feature>
<keyword evidence="2" id="KW-0812">Transmembrane</keyword>
<keyword evidence="2" id="KW-1133">Transmembrane helix</keyword>
<evidence type="ECO:0000256" key="2">
    <source>
        <dbReference type="SAM" id="Phobius"/>
    </source>
</evidence>
<feature type="compositionally biased region" description="Basic and acidic residues" evidence="1">
    <location>
        <begin position="1"/>
        <end position="13"/>
    </location>
</feature>